<evidence type="ECO:0008006" key="8">
    <source>
        <dbReference type="Google" id="ProtNLM"/>
    </source>
</evidence>
<dbReference type="PANTHER" id="PTHR11702">
    <property type="entry name" value="DEVELOPMENTALLY REGULATED GTP-BINDING PROTEIN-RELATED"/>
    <property type="match status" value="1"/>
</dbReference>
<dbReference type="OrthoDB" id="347018at2759"/>
<evidence type="ECO:0000259" key="5">
    <source>
        <dbReference type="PROSITE" id="PS51883"/>
    </source>
</evidence>
<dbReference type="InterPro" id="IPR036726">
    <property type="entry name" value="GTP1_OBG_dom_sf"/>
</dbReference>
<keyword evidence="1" id="KW-0547">Nucleotide-binding</keyword>
<accession>A0A830H6N4</accession>
<dbReference type="InterPro" id="IPR006169">
    <property type="entry name" value="GTP1_OBG_dom"/>
</dbReference>
<dbReference type="Pfam" id="PF01926">
    <property type="entry name" value="MMR_HSR1"/>
    <property type="match status" value="1"/>
</dbReference>
<dbReference type="PANTHER" id="PTHR11702:SF39">
    <property type="entry name" value="GTP-BINDING PROTEIN OBGC2-RELATED"/>
    <property type="match status" value="1"/>
</dbReference>
<evidence type="ECO:0000256" key="3">
    <source>
        <dbReference type="SAM" id="MobiDB-lite"/>
    </source>
</evidence>
<dbReference type="GO" id="GO:0042254">
    <property type="term" value="P:ribosome biogenesis"/>
    <property type="evidence" value="ECO:0007669"/>
    <property type="project" value="UniProtKB-UniRule"/>
</dbReference>
<evidence type="ECO:0000256" key="2">
    <source>
        <dbReference type="ARBA" id="ARBA00023134"/>
    </source>
</evidence>
<dbReference type="InterPro" id="IPR027417">
    <property type="entry name" value="P-loop_NTPase"/>
</dbReference>
<dbReference type="InterPro" id="IPR006074">
    <property type="entry name" value="GTP1-OBG_CS"/>
</dbReference>
<feature type="region of interest" description="Disordered" evidence="3">
    <location>
        <begin position="267"/>
        <end position="293"/>
    </location>
</feature>
<dbReference type="InterPro" id="IPR031167">
    <property type="entry name" value="G_OBG"/>
</dbReference>
<dbReference type="SUPFAM" id="SSF52540">
    <property type="entry name" value="P-loop containing nucleoside triphosphate hydrolases"/>
    <property type="match status" value="1"/>
</dbReference>
<dbReference type="Gene3D" id="2.70.210.12">
    <property type="entry name" value="GTP1/OBG domain"/>
    <property type="match status" value="1"/>
</dbReference>
<dbReference type="GO" id="GO:0003924">
    <property type="term" value="F:GTPase activity"/>
    <property type="evidence" value="ECO:0007669"/>
    <property type="project" value="InterPro"/>
</dbReference>
<feature type="domain" description="OBG-type G" evidence="4">
    <location>
        <begin position="325"/>
        <end position="551"/>
    </location>
</feature>
<keyword evidence="7" id="KW-1185">Reference proteome</keyword>
<dbReference type="Pfam" id="PF01018">
    <property type="entry name" value="GTP1_OBG"/>
    <property type="match status" value="1"/>
</dbReference>
<evidence type="ECO:0000256" key="1">
    <source>
        <dbReference type="ARBA" id="ARBA00022741"/>
    </source>
</evidence>
<dbReference type="GO" id="GO:0005739">
    <property type="term" value="C:mitochondrion"/>
    <property type="evidence" value="ECO:0007669"/>
    <property type="project" value="TreeGrafter"/>
</dbReference>
<keyword evidence="2" id="KW-0342">GTP-binding</keyword>
<dbReference type="EMBL" id="BNJQ01000001">
    <property type="protein sequence ID" value="GHP01700.1"/>
    <property type="molecule type" value="Genomic_DNA"/>
</dbReference>
<dbReference type="PROSITE" id="PS00905">
    <property type="entry name" value="GTP1_OBG"/>
    <property type="match status" value="1"/>
</dbReference>
<dbReference type="CDD" id="cd01898">
    <property type="entry name" value="Obg"/>
    <property type="match status" value="1"/>
</dbReference>
<evidence type="ECO:0000259" key="4">
    <source>
        <dbReference type="PROSITE" id="PS51710"/>
    </source>
</evidence>
<feature type="region of interest" description="Disordered" evidence="3">
    <location>
        <begin position="1"/>
        <end position="24"/>
    </location>
</feature>
<dbReference type="InterPro" id="IPR045086">
    <property type="entry name" value="OBG_GTPase"/>
</dbReference>
<dbReference type="InterPro" id="IPR006073">
    <property type="entry name" value="GTP-bd"/>
</dbReference>
<feature type="compositionally biased region" description="Basic and acidic residues" evidence="3">
    <location>
        <begin position="101"/>
        <end position="113"/>
    </location>
</feature>
<gene>
    <name evidence="6" type="ORF">PPROV_000045700</name>
</gene>
<organism evidence="6 7">
    <name type="scientific">Pycnococcus provasolii</name>
    <dbReference type="NCBI Taxonomy" id="41880"/>
    <lineage>
        <taxon>Eukaryota</taxon>
        <taxon>Viridiplantae</taxon>
        <taxon>Chlorophyta</taxon>
        <taxon>Pseudoscourfieldiophyceae</taxon>
        <taxon>Pseudoscourfieldiales</taxon>
        <taxon>Pycnococcaceae</taxon>
        <taxon>Pycnococcus</taxon>
    </lineage>
</organism>
<dbReference type="AlphaFoldDB" id="A0A830H6N4"/>
<evidence type="ECO:0000313" key="7">
    <source>
        <dbReference type="Proteomes" id="UP000660262"/>
    </source>
</evidence>
<dbReference type="PROSITE" id="PS51883">
    <property type="entry name" value="OBG"/>
    <property type="match status" value="1"/>
</dbReference>
<dbReference type="Gene3D" id="3.40.50.300">
    <property type="entry name" value="P-loop containing nucleotide triphosphate hydrolases"/>
    <property type="match status" value="1"/>
</dbReference>
<proteinExistence type="predicted"/>
<dbReference type="SUPFAM" id="SSF82051">
    <property type="entry name" value="Obg GTP-binding protein N-terminal domain"/>
    <property type="match status" value="1"/>
</dbReference>
<evidence type="ECO:0000313" key="6">
    <source>
        <dbReference type="EMBL" id="GHP01700.1"/>
    </source>
</evidence>
<dbReference type="Proteomes" id="UP000660262">
    <property type="component" value="Unassembled WGS sequence"/>
</dbReference>
<dbReference type="PRINTS" id="PR00326">
    <property type="entry name" value="GTP1OBG"/>
</dbReference>
<feature type="compositionally biased region" description="Basic residues" evidence="3">
    <location>
        <begin position="73"/>
        <end position="83"/>
    </location>
</feature>
<name>A0A830H6N4_9CHLO</name>
<feature type="compositionally biased region" description="Basic residues" evidence="3">
    <location>
        <begin position="271"/>
        <end position="280"/>
    </location>
</feature>
<comment type="caution">
    <text evidence="6">The sequence shown here is derived from an EMBL/GenBank/DDBJ whole genome shotgun (WGS) entry which is preliminary data.</text>
</comment>
<dbReference type="GO" id="GO:0005525">
    <property type="term" value="F:GTP binding"/>
    <property type="evidence" value="ECO:0007669"/>
    <property type="project" value="UniProtKB-KW"/>
</dbReference>
<reference evidence="6" key="1">
    <citation type="submission" date="2020-10" db="EMBL/GenBank/DDBJ databases">
        <title>Unveiling of a novel bifunctional photoreceptor, Dualchrome1, isolated from a cosmopolitan green alga.</title>
        <authorList>
            <person name="Suzuki S."/>
            <person name="Kawachi M."/>
        </authorList>
    </citation>
    <scope>NUCLEOTIDE SEQUENCE</scope>
    <source>
        <strain evidence="6">NIES 2893</strain>
    </source>
</reference>
<dbReference type="PROSITE" id="PS51710">
    <property type="entry name" value="G_OBG"/>
    <property type="match status" value="1"/>
</dbReference>
<protein>
    <recommendedName>
        <fullName evidence="8">Obg family GTPase CgtA</fullName>
    </recommendedName>
</protein>
<sequence>MAPPPTSSPMVMRATSRLSAKLRRPACTGARLPYNAHFAATRQTYATVSPSTLAPAVYCMASSSSSSSSSKPRNQRKKTKARKSAPAPPPSPSHNYKKNKSRNDAEDKPDHLTFDSALVTVRSGDGGRGEVRTEKKGDVVRNFKYKPGGNMRKKIYIPRGAPVPGSRGGDVIFYADPNLDSLLHLRNAGTLSAPSGSNADVGLRLGLGKAGDQMLNVLSSAAAEPLRVGVPPGTVVRRKRTRRVLAELTEPWQEAVVLRGGDGGLGVTAPSRRKRGTPRRRGGEFDDEFDDDDGGYVVEEDDWKAASRGQPGEEARLELLLRVVADVGIVGLPSAGKSSLLAAITRAKPEVADYPFTTLVPNLGVMPPSFAPNASPAGGGTFARAGSEAWDAPMDVPAPVIADLPGLIEGAHVGRGLGRVFLRHLSRTRIVLHCVDVGSDPTAVAGSKGTGALDDYLAVRDELRMYNPQYVQRTHVIALTKMDLDGAAERADAFEQGLKEYMLANDTERDDSDDGTDAVELGKPAVAMVRVSAESGLGMEELSTILGKITAEAEAEAEAEAREE</sequence>
<feature type="domain" description="Obg" evidence="5">
    <location>
        <begin position="111"/>
        <end position="324"/>
    </location>
</feature>
<feature type="region of interest" description="Disordered" evidence="3">
    <location>
        <begin position="62"/>
        <end position="114"/>
    </location>
</feature>